<accession>A0A8J6GI66</accession>
<evidence type="ECO:0000256" key="1">
    <source>
        <dbReference type="ARBA" id="ARBA00004613"/>
    </source>
</evidence>
<comment type="subcellular location">
    <subcellularLocation>
        <location evidence="1">Secreted</location>
    </subcellularLocation>
</comment>
<dbReference type="PANTHER" id="PTHR20515:SF1">
    <property type="entry name" value="BETA-DEFENSIN 130A-RELATED"/>
    <property type="match status" value="1"/>
</dbReference>
<dbReference type="GO" id="GO:0060326">
    <property type="term" value="P:cell chemotaxis"/>
    <property type="evidence" value="ECO:0007669"/>
    <property type="project" value="TreeGrafter"/>
</dbReference>
<name>A0A8J6GI66_MICOH</name>
<dbReference type="EMBL" id="JAATJU010022217">
    <property type="protein sequence ID" value="KAH0511291.1"/>
    <property type="molecule type" value="Genomic_DNA"/>
</dbReference>
<reference evidence="7" key="1">
    <citation type="submission" date="2020-03" db="EMBL/GenBank/DDBJ databases">
        <title>Studies in the Genomics of Life Span.</title>
        <authorList>
            <person name="Glass D."/>
        </authorList>
    </citation>
    <scope>NUCLEOTIDE SEQUENCE</scope>
    <source>
        <strain evidence="7">LTLLF</strain>
        <tissue evidence="7">Muscle</tissue>
    </source>
</reference>
<dbReference type="GO" id="GO:0042056">
    <property type="term" value="F:chemoattractant activity"/>
    <property type="evidence" value="ECO:0007669"/>
    <property type="project" value="TreeGrafter"/>
</dbReference>
<evidence type="ECO:0000256" key="5">
    <source>
        <dbReference type="ARBA" id="ARBA00023022"/>
    </source>
</evidence>
<keyword evidence="5" id="KW-0044">Antibiotic</keyword>
<sequence>MIFLCRQYCVFHSKTTFWGCGFLHTLSTLNMNSWFCSIPSCAGKAGVIPGEKQCILLKGICKDIACTSTDDTIGECNDEKKCCRKWWVFEPYPTPIPRGKSP</sequence>
<dbReference type="InterPro" id="IPR001855">
    <property type="entry name" value="Defensin_beta-like"/>
</dbReference>
<dbReference type="GO" id="GO:0005615">
    <property type="term" value="C:extracellular space"/>
    <property type="evidence" value="ECO:0007669"/>
    <property type="project" value="TreeGrafter"/>
</dbReference>
<evidence type="ECO:0000256" key="2">
    <source>
        <dbReference type="ARBA" id="ARBA00022525"/>
    </source>
</evidence>
<keyword evidence="2" id="KW-0964">Secreted</keyword>
<keyword evidence="4" id="KW-0211">Defensin</keyword>
<organism evidence="7 8">
    <name type="scientific">Microtus ochrogaster</name>
    <name type="common">Prairie vole</name>
    <dbReference type="NCBI Taxonomy" id="79684"/>
    <lineage>
        <taxon>Eukaryota</taxon>
        <taxon>Metazoa</taxon>
        <taxon>Chordata</taxon>
        <taxon>Craniata</taxon>
        <taxon>Vertebrata</taxon>
        <taxon>Euteleostomi</taxon>
        <taxon>Mammalia</taxon>
        <taxon>Eutheria</taxon>
        <taxon>Euarchontoglires</taxon>
        <taxon>Glires</taxon>
        <taxon>Rodentia</taxon>
        <taxon>Myomorpha</taxon>
        <taxon>Muroidea</taxon>
        <taxon>Cricetidae</taxon>
        <taxon>Arvicolinae</taxon>
        <taxon>Microtus</taxon>
    </lineage>
</organism>
<dbReference type="GO" id="GO:0031731">
    <property type="term" value="F:CCR6 chemokine receptor binding"/>
    <property type="evidence" value="ECO:0007669"/>
    <property type="project" value="TreeGrafter"/>
</dbReference>
<dbReference type="Pfam" id="PF00711">
    <property type="entry name" value="Defensin_beta"/>
    <property type="match status" value="1"/>
</dbReference>
<dbReference type="PANTHER" id="PTHR20515">
    <property type="entry name" value="BETA-DEFENSIN"/>
    <property type="match status" value="1"/>
</dbReference>
<dbReference type="AlphaFoldDB" id="A0A8J6GI66"/>
<dbReference type="Proteomes" id="UP000710432">
    <property type="component" value="Unassembled WGS sequence"/>
</dbReference>
<comment type="caution">
    <text evidence="7">The sequence shown here is derived from an EMBL/GenBank/DDBJ whole genome shotgun (WGS) entry which is preliminary data.</text>
</comment>
<evidence type="ECO:0000313" key="8">
    <source>
        <dbReference type="Proteomes" id="UP000710432"/>
    </source>
</evidence>
<evidence type="ECO:0000256" key="3">
    <source>
        <dbReference type="ARBA" id="ARBA00022529"/>
    </source>
</evidence>
<proteinExistence type="predicted"/>
<dbReference type="GO" id="GO:0042742">
    <property type="term" value="P:defense response to bacterium"/>
    <property type="evidence" value="ECO:0007669"/>
    <property type="project" value="UniProtKB-KW"/>
</dbReference>
<protein>
    <submittedName>
        <fullName evidence="7">Beta-defensin 130</fullName>
    </submittedName>
</protein>
<evidence type="ECO:0000313" key="7">
    <source>
        <dbReference type="EMBL" id="KAH0511291.1"/>
    </source>
</evidence>
<gene>
    <name evidence="7" type="ORF">LTLLF_150550</name>
</gene>
<feature type="domain" description="Beta-defensin-like" evidence="6">
    <location>
        <begin position="53"/>
        <end position="84"/>
    </location>
</feature>
<evidence type="ECO:0000256" key="4">
    <source>
        <dbReference type="ARBA" id="ARBA00022940"/>
    </source>
</evidence>
<dbReference type="SUPFAM" id="SSF57392">
    <property type="entry name" value="Defensin-like"/>
    <property type="match status" value="1"/>
</dbReference>
<evidence type="ECO:0000259" key="6">
    <source>
        <dbReference type="Pfam" id="PF00711"/>
    </source>
</evidence>
<keyword evidence="3" id="KW-0929">Antimicrobial</keyword>